<dbReference type="Proteomes" id="UP001196413">
    <property type="component" value="Unassembled WGS sequence"/>
</dbReference>
<dbReference type="AlphaFoldDB" id="A0AAD5QUV1"/>
<reference evidence="1" key="1">
    <citation type="submission" date="2021-06" db="EMBL/GenBank/DDBJ databases">
        <title>Parelaphostrongylus tenuis whole genome reference sequence.</title>
        <authorList>
            <person name="Garwood T.J."/>
            <person name="Larsen P.A."/>
            <person name="Fountain-Jones N.M."/>
            <person name="Garbe J.R."/>
            <person name="Macchietto M.G."/>
            <person name="Kania S.A."/>
            <person name="Gerhold R.W."/>
            <person name="Richards J.E."/>
            <person name="Wolf T.M."/>
        </authorList>
    </citation>
    <scope>NUCLEOTIDE SEQUENCE</scope>
    <source>
        <strain evidence="1">MNPRO001-30</strain>
        <tissue evidence="1">Meninges</tissue>
    </source>
</reference>
<comment type="caution">
    <text evidence="1">The sequence shown here is derived from an EMBL/GenBank/DDBJ whole genome shotgun (WGS) entry which is preliminary data.</text>
</comment>
<keyword evidence="2" id="KW-1185">Reference proteome</keyword>
<dbReference type="SUPFAM" id="SSF48350">
    <property type="entry name" value="GTPase activation domain, GAP"/>
    <property type="match status" value="1"/>
</dbReference>
<gene>
    <name evidence="1" type="ORF">KIN20_021943</name>
</gene>
<dbReference type="InterPro" id="IPR008936">
    <property type="entry name" value="Rho_GTPase_activation_prot"/>
</dbReference>
<dbReference type="EMBL" id="JAHQIW010004432">
    <property type="protein sequence ID" value="KAJ1362409.1"/>
    <property type="molecule type" value="Genomic_DNA"/>
</dbReference>
<evidence type="ECO:0000313" key="2">
    <source>
        <dbReference type="Proteomes" id="UP001196413"/>
    </source>
</evidence>
<proteinExistence type="predicted"/>
<sequence length="195" mass="22379">MWDSVGLVLDIDARAIKNTACNAAANVPLPTGDRGRFAGTPEMIPMEEAMSSVEFMICRFHTKDLATCWVNCQAVYLGTSPIPSNFAVHNVCSMVKRFFRDLKESLLPRPIIPKRLFDLARESETMPIKREEFCIIFESGLKAAMRDLKISKYVHCYIDTFISRLLLPTRDNCMKERKKECAMKVEKKIEQRRHS</sequence>
<accession>A0AAD5QUV1</accession>
<evidence type="ECO:0000313" key="1">
    <source>
        <dbReference type="EMBL" id="KAJ1362409.1"/>
    </source>
</evidence>
<name>A0AAD5QUV1_PARTN</name>
<protein>
    <submittedName>
        <fullName evidence="1">Uncharacterized protein</fullName>
    </submittedName>
</protein>
<dbReference type="Gene3D" id="1.10.555.10">
    <property type="entry name" value="Rho GTPase activation protein"/>
    <property type="match status" value="1"/>
</dbReference>
<organism evidence="1 2">
    <name type="scientific">Parelaphostrongylus tenuis</name>
    <name type="common">Meningeal worm</name>
    <dbReference type="NCBI Taxonomy" id="148309"/>
    <lineage>
        <taxon>Eukaryota</taxon>
        <taxon>Metazoa</taxon>
        <taxon>Ecdysozoa</taxon>
        <taxon>Nematoda</taxon>
        <taxon>Chromadorea</taxon>
        <taxon>Rhabditida</taxon>
        <taxon>Rhabditina</taxon>
        <taxon>Rhabditomorpha</taxon>
        <taxon>Strongyloidea</taxon>
        <taxon>Metastrongylidae</taxon>
        <taxon>Parelaphostrongylus</taxon>
    </lineage>
</organism>